<keyword evidence="4" id="KW-0119">Carbohydrate metabolism</keyword>
<dbReference type="GO" id="GO:0005975">
    <property type="term" value="P:carbohydrate metabolic process"/>
    <property type="evidence" value="ECO:0007669"/>
    <property type="project" value="InterPro"/>
</dbReference>
<dbReference type="SUPFAM" id="SSF49785">
    <property type="entry name" value="Galactose-binding domain-like"/>
    <property type="match status" value="1"/>
</dbReference>
<dbReference type="GO" id="GO:0004553">
    <property type="term" value="F:hydrolase activity, hydrolyzing O-glycosyl compounds"/>
    <property type="evidence" value="ECO:0007669"/>
    <property type="project" value="InterPro"/>
</dbReference>
<dbReference type="PROSITE" id="PS51175">
    <property type="entry name" value="CBM6"/>
    <property type="match status" value="1"/>
</dbReference>
<evidence type="ECO:0000259" key="9">
    <source>
        <dbReference type="PROSITE" id="PS51175"/>
    </source>
</evidence>
<dbReference type="AlphaFoldDB" id="A0AAJ0B4E9"/>
<evidence type="ECO:0000256" key="6">
    <source>
        <dbReference type="PIRSR" id="PIRSR606710-1"/>
    </source>
</evidence>
<dbReference type="InterPro" id="IPR006584">
    <property type="entry name" value="Cellulose-bd_IV"/>
</dbReference>
<keyword evidence="5 8" id="KW-0326">Glycosidase</keyword>
<dbReference type="Pfam" id="PF03422">
    <property type="entry name" value="CBM_6"/>
    <property type="match status" value="1"/>
</dbReference>
<evidence type="ECO:0000313" key="10">
    <source>
        <dbReference type="EMBL" id="KAK1750198.1"/>
    </source>
</evidence>
<evidence type="ECO:0000256" key="2">
    <source>
        <dbReference type="ARBA" id="ARBA00022729"/>
    </source>
</evidence>
<dbReference type="GO" id="GO:0030246">
    <property type="term" value="F:carbohydrate binding"/>
    <property type="evidence" value="ECO:0007669"/>
    <property type="project" value="InterPro"/>
</dbReference>
<dbReference type="PANTHER" id="PTHR43772:SF2">
    <property type="entry name" value="PUTATIVE (AFU_ORTHOLOGUE AFUA_2G04480)-RELATED"/>
    <property type="match status" value="1"/>
</dbReference>
<dbReference type="Gene3D" id="2.115.10.20">
    <property type="entry name" value="Glycosyl hydrolase domain, family 43"/>
    <property type="match status" value="1"/>
</dbReference>
<evidence type="ECO:0000256" key="8">
    <source>
        <dbReference type="RuleBase" id="RU361187"/>
    </source>
</evidence>
<keyword evidence="3 8" id="KW-0378">Hydrolase</keyword>
<dbReference type="InterPro" id="IPR005084">
    <property type="entry name" value="CBM6"/>
</dbReference>
<evidence type="ECO:0000256" key="1">
    <source>
        <dbReference type="ARBA" id="ARBA00009865"/>
    </source>
</evidence>
<keyword evidence="2" id="KW-0732">Signal</keyword>
<gene>
    <name evidence="10" type="ORF">QBC47DRAFT_407428</name>
</gene>
<name>A0AAJ0B4E9_9PEZI</name>
<sequence>MKLSISKSVAATGALLSGSVHVARADNPIIQTLYSTDPAPYVWNNTVWLFTGHDQGGSSNYDMRDWRLFSSTDMVNWRDWGQMLSLKSFSWAKADAWAAQVIERDGKFFYYVTVTKNGGGYAVGIATSDKITGPYKDALGKQLLSNNGIDPTVFIDDADGQAYMYWGHNSAYYVKLNRDMLSYSGSMVSTSVSNFIEGPWLHKRNSTWYLTYSSMGGGNEDIKYATSTKPTGPWTSKGTIMPSQGKSFTNHVGIIDYKGGSYFFYHNGALPGGGTYSRSVCVEKFNYNSDGTIPKITMTDAGAPQIEPLNPYQQVEAETIAFSSGLTTAATSDGSGIYVTSISNGDYIKVKGVDFGSAGASSVDLRVAAASGGGKIEIRVGSQTGTVIATCTIDATGGAQTWKTVSFPVTGATGKQDVFFKFSGSGYNFDWWQFKQSTTAA</sequence>
<dbReference type="InterPro" id="IPR023296">
    <property type="entry name" value="Glyco_hydro_beta-prop_sf"/>
</dbReference>
<feature type="site" description="Important for catalytic activity, responsible for pKa modulation of the active site Glu and correct orientation of both the proton donor and substrate" evidence="7">
    <location>
        <position position="150"/>
    </location>
</feature>
<comment type="similarity">
    <text evidence="1 8">Belongs to the glycosyl hydrolase 43 family.</text>
</comment>
<organism evidence="10 11">
    <name type="scientific">Echria macrotheca</name>
    <dbReference type="NCBI Taxonomy" id="438768"/>
    <lineage>
        <taxon>Eukaryota</taxon>
        <taxon>Fungi</taxon>
        <taxon>Dikarya</taxon>
        <taxon>Ascomycota</taxon>
        <taxon>Pezizomycotina</taxon>
        <taxon>Sordariomycetes</taxon>
        <taxon>Sordariomycetidae</taxon>
        <taxon>Sordariales</taxon>
        <taxon>Schizotheciaceae</taxon>
        <taxon>Echria</taxon>
    </lineage>
</organism>
<accession>A0AAJ0B4E9</accession>
<dbReference type="CDD" id="cd18618">
    <property type="entry name" value="GH43_Xsa43E-like"/>
    <property type="match status" value="1"/>
</dbReference>
<keyword evidence="11" id="KW-1185">Reference proteome</keyword>
<evidence type="ECO:0000313" key="11">
    <source>
        <dbReference type="Proteomes" id="UP001239445"/>
    </source>
</evidence>
<evidence type="ECO:0000256" key="3">
    <source>
        <dbReference type="ARBA" id="ARBA00022801"/>
    </source>
</evidence>
<dbReference type="Gene3D" id="2.60.120.260">
    <property type="entry name" value="Galactose-binding domain-like"/>
    <property type="match status" value="1"/>
</dbReference>
<protein>
    <submittedName>
        <fullName evidence="10">Glycosyl hydrolase</fullName>
    </submittedName>
</protein>
<dbReference type="SUPFAM" id="SSF75005">
    <property type="entry name" value="Arabinanase/levansucrase/invertase"/>
    <property type="match status" value="1"/>
</dbReference>
<dbReference type="Pfam" id="PF04616">
    <property type="entry name" value="Glyco_hydro_43"/>
    <property type="match status" value="1"/>
</dbReference>
<comment type="caution">
    <text evidence="10">The sequence shown here is derived from an EMBL/GenBank/DDBJ whole genome shotgun (WGS) entry which is preliminary data.</text>
</comment>
<dbReference type="InterPro" id="IPR008979">
    <property type="entry name" value="Galactose-bd-like_sf"/>
</dbReference>
<dbReference type="PANTHER" id="PTHR43772">
    <property type="entry name" value="ENDO-1,4-BETA-XYLANASE"/>
    <property type="match status" value="1"/>
</dbReference>
<feature type="active site" description="Proton donor" evidence="6">
    <location>
        <position position="197"/>
    </location>
</feature>
<dbReference type="InterPro" id="IPR006710">
    <property type="entry name" value="Glyco_hydro_43"/>
</dbReference>
<dbReference type="CDD" id="cd04084">
    <property type="entry name" value="CBM6_xylanase-like"/>
    <property type="match status" value="1"/>
</dbReference>
<dbReference type="InterPro" id="IPR052176">
    <property type="entry name" value="Glycosyl_Hydrlase_43_Enz"/>
</dbReference>
<evidence type="ECO:0000256" key="7">
    <source>
        <dbReference type="PIRSR" id="PIRSR606710-2"/>
    </source>
</evidence>
<evidence type="ECO:0000256" key="5">
    <source>
        <dbReference type="ARBA" id="ARBA00023295"/>
    </source>
</evidence>
<dbReference type="EMBL" id="MU839849">
    <property type="protein sequence ID" value="KAK1750198.1"/>
    <property type="molecule type" value="Genomic_DNA"/>
</dbReference>
<reference evidence="10" key="1">
    <citation type="submission" date="2023-06" db="EMBL/GenBank/DDBJ databases">
        <title>Genome-scale phylogeny and comparative genomics of the fungal order Sordariales.</title>
        <authorList>
            <consortium name="Lawrence Berkeley National Laboratory"/>
            <person name="Hensen N."/>
            <person name="Bonometti L."/>
            <person name="Westerberg I."/>
            <person name="Brannstrom I.O."/>
            <person name="Guillou S."/>
            <person name="Cros-Aarteil S."/>
            <person name="Calhoun S."/>
            <person name="Haridas S."/>
            <person name="Kuo A."/>
            <person name="Mondo S."/>
            <person name="Pangilinan J."/>
            <person name="Riley R."/>
            <person name="Labutti K."/>
            <person name="Andreopoulos B."/>
            <person name="Lipzen A."/>
            <person name="Chen C."/>
            <person name="Yanf M."/>
            <person name="Daum C."/>
            <person name="Ng V."/>
            <person name="Clum A."/>
            <person name="Steindorff A."/>
            <person name="Ohm R."/>
            <person name="Martin F."/>
            <person name="Silar P."/>
            <person name="Natvig D."/>
            <person name="Lalanne C."/>
            <person name="Gautier V."/>
            <person name="Ament-Velasquez S.L."/>
            <person name="Kruys A."/>
            <person name="Hutchinson M.I."/>
            <person name="Powell A.J."/>
            <person name="Barry K."/>
            <person name="Miller A.N."/>
            <person name="Grigoriev I.V."/>
            <person name="Debuchy R."/>
            <person name="Gladieux P."/>
            <person name="Thoren M.H."/>
            <person name="Johannesson H."/>
        </authorList>
    </citation>
    <scope>NUCLEOTIDE SEQUENCE</scope>
    <source>
        <strain evidence="10">PSN4</strain>
    </source>
</reference>
<evidence type="ECO:0000256" key="4">
    <source>
        <dbReference type="ARBA" id="ARBA00023277"/>
    </source>
</evidence>
<dbReference type="Proteomes" id="UP001239445">
    <property type="component" value="Unassembled WGS sequence"/>
</dbReference>
<feature type="active site" description="Proton acceptor" evidence="6">
    <location>
        <position position="37"/>
    </location>
</feature>
<feature type="domain" description="CBM6" evidence="9">
    <location>
        <begin position="313"/>
        <end position="435"/>
    </location>
</feature>
<proteinExistence type="inferred from homology"/>
<dbReference type="SMART" id="SM00606">
    <property type="entry name" value="CBD_IV"/>
    <property type="match status" value="1"/>
</dbReference>